<dbReference type="EMBL" id="UOEH01000052">
    <property type="protein sequence ID" value="VAV90979.1"/>
    <property type="molecule type" value="Genomic_DNA"/>
</dbReference>
<organism evidence="1">
    <name type="scientific">hydrothermal vent metagenome</name>
    <dbReference type="NCBI Taxonomy" id="652676"/>
    <lineage>
        <taxon>unclassified sequences</taxon>
        <taxon>metagenomes</taxon>
        <taxon>ecological metagenomes</taxon>
    </lineage>
</organism>
<dbReference type="AlphaFoldDB" id="A0A3B0RG28"/>
<protein>
    <recommendedName>
        <fullName evidence="2">Flagellar biosynthesis protein FlgN</fullName>
    </recommendedName>
</protein>
<evidence type="ECO:0008006" key="2">
    <source>
        <dbReference type="Google" id="ProtNLM"/>
    </source>
</evidence>
<evidence type="ECO:0000313" key="1">
    <source>
        <dbReference type="EMBL" id="VAV90979.1"/>
    </source>
</evidence>
<reference evidence="1" key="1">
    <citation type="submission" date="2018-06" db="EMBL/GenBank/DDBJ databases">
        <authorList>
            <person name="Zhirakovskaya E."/>
        </authorList>
    </citation>
    <scope>NUCLEOTIDE SEQUENCE</scope>
</reference>
<name>A0A3B0RG28_9ZZZZ</name>
<accession>A0A3B0RG28</accession>
<sequence length="128" mass="14193">MKQTLPLDETILQLAKILEYEKEQLLSGGYSQLTKISNAKIYHLKLLDAHISSLNNNAALTQFTADINRVKKLASENETLLQSAKYGVTAAQARIVSIRNAESMVGTYTQDGDKLRTQDAAVTRRKIA</sequence>
<proteinExistence type="predicted"/>
<gene>
    <name evidence="1" type="ORF">MNBD_ALPHA05-1919</name>
</gene>